<dbReference type="Pfam" id="PF00483">
    <property type="entry name" value="NTP_transferase"/>
    <property type="match status" value="1"/>
</dbReference>
<dbReference type="SUPFAM" id="SSF53448">
    <property type="entry name" value="Nucleotide-diphospho-sugar transferases"/>
    <property type="match status" value="1"/>
</dbReference>
<keyword evidence="2" id="KW-0548">Nucleotidyltransferase</keyword>
<dbReference type="Proteomes" id="UP000253094">
    <property type="component" value="Unassembled WGS sequence"/>
</dbReference>
<reference evidence="2 3" key="1">
    <citation type="submission" date="2018-06" db="EMBL/GenBank/DDBJ databases">
        <title>Sphaerisporangium craniellae sp. nov., isolated from a marine sponge in the South China Sea.</title>
        <authorList>
            <person name="Li L."/>
        </authorList>
    </citation>
    <scope>NUCLEOTIDE SEQUENCE [LARGE SCALE GENOMIC DNA]</scope>
    <source>
        <strain evidence="2 3">CCTCC AA 208026</strain>
    </source>
</reference>
<dbReference type="InterPro" id="IPR005908">
    <property type="entry name" value="G1P_thy_trans_l"/>
</dbReference>
<dbReference type="OrthoDB" id="9801810at2"/>
<dbReference type="RefSeq" id="WP_114030428.1">
    <property type="nucleotide sequence ID" value="NZ_QOIL01000011.1"/>
</dbReference>
<dbReference type="InterPro" id="IPR029044">
    <property type="entry name" value="Nucleotide-diphossugar_trans"/>
</dbReference>
<organism evidence="2 3">
    <name type="scientific">Sphaerisporangium album</name>
    <dbReference type="NCBI Taxonomy" id="509200"/>
    <lineage>
        <taxon>Bacteria</taxon>
        <taxon>Bacillati</taxon>
        <taxon>Actinomycetota</taxon>
        <taxon>Actinomycetes</taxon>
        <taxon>Streptosporangiales</taxon>
        <taxon>Streptosporangiaceae</taxon>
        <taxon>Sphaerisporangium</taxon>
    </lineage>
</organism>
<name>A0A367FHT1_9ACTN</name>
<dbReference type="CDD" id="cd04189">
    <property type="entry name" value="G1P_TT_long"/>
    <property type="match status" value="1"/>
</dbReference>
<dbReference type="PANTHER" id="PTHR42883">
    <property type="entry name" value="GLUCOSE-1-PHOSPHATE THYMIDYLTRANSFERASE"/>
    <property type="match status" value="1"/>
</dbReference>
<accession>A0A367FHT1</accession>
<dbReference type="EC" id="2.7.7.24" evidence="2"/>
<dbReference type="AlphaFoldDB" id="A0A367FHT1"/>
<proteinExistence type="predicted"/>
<dbReference type="NCBIfam" id="TIGR01208">
    <property type="entry name" value="rmlA_long"/>
    <property type="match status" value="1"/>
</dbReference>
<keyword evidence="3" id="KW-1185">Reference proteome</keyword>
<gene>
    <name evidence="2" type="ORF">DQ384_20250</name>
</gene>
<feature type="domain" description="Nucleotidyl transferase" evidence="1">
    <location>
        <begin position="2"/>
        <end position="235"/>
    </location>
</feature>
<evidence type="ECO:0000313" key="2">
    <source>
        <dbReference type="EMBL" id="RCG29392.1"/>
    </source>
</evidence>
<dbReference type="InterPro" id="IPR005835">
    <property type="entry name" value="NTP_transferase_dom"/>
</dbReference>
<keyword evidence="2" id="KW-0808">Transferase</keyword>
<evidence type="ECO:0000313" key="3">
    <source>
        <dbReference type="Proteomes" id="UP000253094"/>
    </source>
</evidence>
<evidence type="ECO:0000259" key="1">
    <source>
        <dbReference type="Pfam" id="PF00483"/>
    </source>
</evidence>
<protein>
    <submittedName>
        <fullName evidence="2">Glucose-1-phosphate thymidylyltransferase</fullName>
        <ecNumber evidence="2">2.7.7.24</ecNumber>
    </submittedName>
</protein>
<dbReference type="EMBL" id="QOIL01000011">
    <property type="protein sequence ID" value="RCG29392.1"/>
    <property type="molecule type" value="Genomic_DNA"/>
</dbReference>
<sequence length="355" mass="37679">MKALVLAGGKGTRLRPLTHTSAKQLVPVANKPVLFYGLEAIRDAGITEVGIVVGATGEEVRAAVGDGSDFGLAVTYLPQDAPLGLAHCVLIAREFLADDPFVMYLGDNFLVGGITGLVEAFGRGRYDAQILLTPVAEPQYYGVAELGPRGEIQALQEKPEHPRSNLAIVGVYTFSPAVHDAVRAIKPSARGELEITDAIQWLVDNGYGVHSHLVSGYWKDTGRLQDILECNRIVLEAIEPDIAGTIDALSETSGRVVVEAGAVVENSVLRGPLVIGADTKIVSSYVGPFTSIGRGCELRNAEIEYSIVLDGSSVDGVSRIAHSLIGRNVQVSRAAGVANTHELMVGDHSRIQVKV</sequence>
<comment type="caution">
    <text evidence="2">The sequence shown here is derived from an EMBL/GenBank/DDBJ whole genome shotgun (WGS) entry which is preliminary data.</text>
</comment>
<dbReference type="Gene3D" id="2.160.10.10">
    <property type="entry name" value="Hexapeptide repeat proteins"/>
    <property type="match status" value="1"/>
</dbReference>
<dbReference type="GO" id="GO:0008879">
    <property type="term" value="F:glucose-1-phosphate thymidylyltransferase activity"/>
    <property type="evidence" value="ECO:0007669"/>
    <property type="project" value="UniProtKB-EC"/>
</dbReference>
<dbReference type="PANTHER" id="PTHR42883:SF2">
    <property type="entry name" value="THYMIDYLYLTRANSFERASE"/>
    <property type="match status" value="1"/>
</dbReference>
<dbReference type="Gene3D" id="3.90.550.10">
    <property type="entry name" value="Spore Coat Polysaccharide Biosynthesis Protein SpsA, Chain A"/>
    <property type="match status" value="1"/>
</dbReference>